<evidence type="ECO:0000256" key="1">
    <source>
        <dbReference type="SAM" id="MobiDB-lite"/>
    </source>
</evidence>
<sequence>MNDSSPVDNPLVDEVRKLIAGVGEQAQQAFGRFRAENPEVYRHLSAAGSELLAAYRAAVAGHERRWSAPEPADAEHIHLDEEPPGAPAAEPREPNAEPPAEPGVRDV</sequence>
<protein>
    <submittedName>
        <fullName evidence="2">Uncharacterized protein</fullName>
    </submittedName>
</protein>
<gene>
    <name evidence="2" type="ORF">FHX73_114300</name>
</gene>
<proteinExistence type="predicted"/>
<dbReference type="RefSeq" id="WP_145906527.1">
    <property type="nucleotide sequence ID" value="NZ_BAAAMZ010000014.1"/>
</dbReference>
<feature type="compositionally biased region" description="Basic and acidic residues" evidence="1">
    <location>
        <begin position="63"/>
        <end position="81"/>
    </location>
</feature>
<keyword evidence="3" id="KW-1185">Reference proteome</keyword>
<dbReference type="Pfam" id="PF17230">
    <property type="entry name" value="DUF5304"/>
    <property type="match status" value="1"/>
</dbReference>
<organism evidence="2 3">
    <name type="scientific">Kitasatospora viridis</name>
    <dbReference type="NCBI Taxonomy" id="281105"/>
    <lineage>
        <taxon>Bacteria</taxon>
        <taxon>Bacillati</taxon>
        <taxon>Actinomycetota</taxon>
        <taxon>Actinomycetes</taxon>
        <taxon>Kitasatosporales</taxon>
        <taxon>Streptomycetaceae</taxon>
        <taxon>Kitasatospora</taxon>
    </lineage>
</organism>
<evidence type="ECO:0000313" key="2">
    <source>
        <dbReference type="EMBL" id="TWG00423.1"/>
    </source>
</evidence>
<reference evidence="2 3" key="1">
    <citation type="submission" date="2019-06" db="EMBL/GenBank/DDBJ databases">
        <title>Sequencing the genomes of 1000 actinobacteria strains.</title>
        <authorList>
            <person name="Klenk H.-P."/>
        </authorList>
    </citation>
    <scope>NUCLEOTIDE SEQUENCE [LARGE SCALE GENOMIC DNA]</scope>
    <source>
        <strain evidence="2 3">DSM 44826</strain>
    </source>
</reference>
<comment type="caution">
    <text evidence="2">The sequence shown here is derived from an EMBL/GenBank/DDBJ whole genome shotgun (WGS) entry which is preliminary data.</text>
</comment>
<dbReference type="EMBL" id="VIWT01000001">
    <property type="protein sequence ID" value="TWG00423.1"/>
    <property type="molecule type" value="Genomic_DNA"/>
</dbReference>
<accession>A0A561UM19</accession>
<evidence type="ECO:0000313" key="3">
    <source>
        <dbReference type="Proteomes" id="UP000317940"/>
    </source>
</evidence>
<feature type="region of interest" description="Disordered" evidence="1">
    <location>
        <begin position="63"/>
        <end position="107"/>
    </location>
</feature>
<dbReference type="AlphaFoldDB" id="A0A561UM19"/>
<name>A0A561UM19_9ACTN</name>
<dbReference type="OrthoDB" id="3853386at2"/>
<dbReference type="Proteomes" id="UP000317940">
    <property type="component" value="Unassembled WGS sequence"/>
</dbReference>
<dbReference type="InterPro" id="IPR035183">
    <property type="entry name" value="DUF5304"/>
</dbReference>